<dbReference type="Proteomes" id="UP000236743">
    <property type="component" value="Unassembled WGS sequence"/>
</dbReference>
<protein>
    <submittedName>
        <fullName evidence="1">Uncharacterized protein</fullName>
    </submittedName>
</protein>
<organism evidence="1 2">
    <name type="scientific">Bosea lathyri</name>
    <dbReference type="NCBI Taxonomy" id="1036778"/>
    <lineage>
        <taxon>Bacteria</taxon>
        <taxon>Pseudomonadati</taxon>
        <taxon>Pseudomonadota</taxon>
        <taxon>Alphaproteobacteria</taxon>
        <taxon>Hyphomicrobiales</taxon>
        <taxon>Boseaceae</taxon>
        <taxon>Bosea</taxon>
    </lineage>
</organism>
<sequence length="199" mass="22034">MIEAAANLLAQQRVLDAGQAAQEVANLVMIQIGQDVDTHETAERTMMAHERVGDRADHPCCSNPVARIQPIAEIEDVRRAIGEGQIRHAVIGDDADRGARVDEGPDTLIDGADEGVRFRRAWRMGVLNEIRKREIEQLRPAALQQAKPGIEHEQRKLRRILVGNRPARLGVGAGDPMLRHGTGHRFLCRECDARTALAR</sequence>
<gene>
    <name evidence="1" type="ORF">SAMN04488115_104448</name>
</gene>
<evidence type="ECO:0000313" key="1">
    <source>
        <dbReference type="EMBL" id="SEG35930.1"/>
    </source>
</evidence>
<name>A0A1H5ZIK7_9HYPH</name>
<evidence type="ECO:0000313" key="2">
    <source>
        <dbReference type="Proteomes" id="UP000236743"/>
    </source>
</evidence>
<proteinExistence type="predicted"/>
<dbReference type="AlphaFoldDB" id="A0A1H5ZIK7"/>
<reference evidence="1 2" key="1">
    <citation type="submission" date="2016-10" db="EMBL/GenBank/DDBJ databases">
        <authorList>
            <person name="de Groot N.N."/>
        </authorList>
    </citation>
    <scope>NUCLEOTIDE SEQUENCE [LARGE SCALE GENOMIC DNA]</scope>
    <source>
        <strain evidence="1 2">DSM 26656</strain>
    </source>
</reference>
<dbReference type="EMBL" id="FNUY01000004">
    <property type="protein sequence ID" value="SEG35930.1"/>
    <property type="molecule type" value="Genomic_DNA"/>
</dbReference>
<keyword evidence="2" id="KW-1185">Reference proteome</keyword>
<accession>A0A1H5ZIK7</accession>